<protein>
    <submittedName>
        <fullName evidence="2">Alpha/beta hydrolase fold</fullName>
    </submittedName>
</protein>
<sequence length="301" mass="33536">MSQLSTAHSVVYYEDTLETHPEVTGKPVVIFLNGWALSCRYWKPVVDALTPDYRCITLDQSGTGRTKVVHNQHKFNIPVFADEASELIEKLGIAGDHNMHIIGHSMGSMVATELHHRYPNATASVTIIACGIFDYSWWQMQMLSWFVETSMNFKWLFFLGSFKEAFVEKATSQPIGEAFEKIIVEDFLNTDTEAAKQVGTLSLDKGALDLYTAQSVSIDAPLLLCVGIDDKTIPPDGMVTLYERRQGTAASPTTLIQYPGTGHLPMLENTEEFVKNLREHFSQSAQFARKPVEPIAANAKS</sequence>
<reference evidence="2 3" key="1">
    <citation type="submission" date="2008-06" db="EMBL/GenBank/DDBJ databases">
        <title>Complete sequence of Chloroherpeton thalassium ATCC 35110.</title>
        <authorList>
            <consortium name="US DOE Joint Genome Institute"/>
            <person name="Lucas S."/>
            <person name="Copeland A."/>
            <person name="Lapidus A."/>
            <person name="Glavina del Rio T."/>
            <person name="Dalin E."/>
            <person name="Tice H."/>
            <person name="Bruce D."/>
            <person name="Goodwin L."/>
            <person name="Pitluck S."/>
            <person name="Schmutz J."/>
            <person name="Larimer F."/>
            <person name="Land M."/>
            <person name="Hauser L."/>
            <person name="Kyrpides N."/>
            <person name="Mikhailova N."/>
            <person name="Liu Z."/>
            <person name="Li T."/>
            <person name="Zhao F."/>
            <person name="Overmann J."/>
            <person name="Bryant D.A."/>
            <person name="Richardson P."/>
        </authorList>
    </citation>
    <scope>NUCLEOTIDE SEQUENCE [LARGE SCALE GENOMIC DNA]</scope>
    <source>
        <strain evidence="3">ATCC 35110 / GB-78</strain>
    </source>
</reference>
<accession>B3QYF6</accession>
<dbReference type="Gene3D" id="3.40.50.1820">
    <property type="entry name" value="alpha/beta hydrolase"/>
    <property type="match status" value="1"/>
</dbReference>
<keyword evidence="3" id="KW-1185">Reference proteome</keyword>
<dbReference type="Proteomes" id="UP000001208">
    <property type="component" value="Chromosome"/>
</dbReference>
<dbReference type="SUPFAM" id="SSF53474">
    <property type="entry name" value="alpha/beta-Hydrolases"/>
    <property type="match status" value="1"/>
</dbReference>
<organism evidence="2 3">
    <name type="scientific">Chloroherpeton thalassium (strain ATCC 35110 / GB-78)</name>
    <dbReference type="NCBI Taxonomy" id="517418"/>
    <lineage>
        <taxon>Bacteria</taxon>
        <taxon>Pseudomonadati</taxon>
        <taxon>Chlorobiota</taxon>
        <taxon>Chlorobiia</taxon>
        <taxon>Chlorobiales</taxon>
        <taxon>Chloroherpetonaceae</taxon>
        <taxon>Chloroherpeton</taxon>
    </lineage>
</organism>
<evidence type="ECO:0000313" key="2">
    <source>
        <dbReference type="EMBL" id="ACF13584.1"/>
    </source>
</evidence>
<dbReference type="PRINTS" id="PR00111">
    <property type="entry name" value="ABHYDROLASE"/>
</dbReference>
<name>B3QYF6_CHLT3</name>
<dbReference type="EMBL" id="CP001100">
    <property type="protein sequence ID" value="ACF13584.1"/>
    <property type="molecule type" value="Genomic_DNA"/>
</dbReference>
<dbReference type="OrthoDB" id="2247630at2"/>
<feature type="domain" description="AB hydrolase-1" evidence="1">
    <location>
        <begin position="27"/>
        <end position="269"/>
    </location>
</feature>
<dbReference type="eggNOG" id="COG2267">
    <property type="taxonomic scope" value="Bacteria"/>
</dbReference>
<dbReference type="InterPro" id="IPR000073">
    <property type="entry name" value="AB_hydrolase_1"/>
</dbReference>
<evidence type="ECO:0000313" key="3">
    <source>
        <dbReference type="Proteomes" id="UP000001208"/>
    </source>
</evidence>
<dbReference type="GO" id="GO:0016787">
    <property type="term" value="F:hydrolase activity"/>
    <property type="evidence" value="ECO:0007669"/>
    <property type="project" value="UniProtKB-KW"/>
</dbReference>
<proteinExistence type="predicted"/>
<dbReference type="RefSeq" id="WP_012499668.1">
    <property type="nucleotide sequence ID" value="NC_011026.1"/>
</dbReference>
<evidence type="ECO:0000259" key="1">
    <source>
        <dbReference type="Pfam" id="PF00561"/>
    </source>
</evidence>
<dbReference type="KEGG" id="cts:Ctha_1120"/>
<gene>
    <name evidence="2" type="ordered locus">Ctha_1120</name>
</gene>
<dbReference type="InterPro" id="IPR029058">
    <property type="entry name" value="AB_hydrolase_fold"/>
</dbReference>
<dbReference type="Pfam" id="PF00561">
    <property type="entry name" value="Abhydrolase_1"/>
    <property type="match status" value="1"/>
</dbReference>
<dbReference type="InterPro" id="IPR050266">
    <property type="entry name" value="AB_hydrolase_sf"/>
</dbReference>
<dbReference type="STRING" id="517418.Ctha_1120"/>
<dbReference type="HOGENOM" id="CLU_020336_13_9_10"/>
<dbReference type="AlphaFoldDB" id="B3QYF6"/>
<dbReference type="PANTHER" id="PTHR43798">
    <property type="entry name" value="MONOACYLGLYCEROL LIPASE"/>
    <property type="match status" value="1"/>
</dbReference>
<keyword evidence="2" id="KW-0378">Hydrolase</keyword>